<sequence>MHSFTEKHKEKKSLGSFAFSATCKLKLRSRTEENRFRSRESESIRVVKATEGSGPSQIVITLIYLFWYTLELYKARNGMYRLVFWYNLFCELSHVIWLFMS</sequence>
<dbReference type="Proteomes" id="UP000325315">
    <property type="component" value="Unassembled WGS sequence"/>
</dbReference>
<comment type="caution">
    <text evidence="2">The sequence shown here is derived from an EMBL/GenBank/DDBJ whole genome shotgun (WGS) entry which is preliminary data.</text>
</comment>
<accession>A0A5B6UZU5</accession>
<keyword evidence="1" id="KW-1133">Transmembrane helix</keyword>
<evidence type="ECO:0000313" key="3">
    <source>
        <dbReference type="Proteomes" id="UP000325315"/>
    </source>
</evidence>
<organism evidence="2 3">
    <name type="scientific">Gossypium australe</name>
    <dbReference type="NCBI Taxonomy" id="47621"/>
    <lineage>
        <taxon>Eukaryota</taxon>
        <taxon>Viridiplantae</taxon>
        <taxon>Streptophyta</taxon>
        <taxon>Embryophyta</taxon>
        <taxon>Tracheophyta</taxon>
        <taxon>Spermatophyta</taxon>
        <taxon>Magnoliopsida</taxon>
        <taxon>eudicotyledons</taxon>
        <taxon>Gunneridae</taxon>
        <taxon>Pentapetalae</taxon>
        <taxon>rosids</taxon>
        <taxon>malvids</taxon>
        <taxon>Malvales</taxon>
        <taxon>Malvaceae</taxon>
        <taxon>Malvoideae</taxon>
        <taxon>Gossypium</taxon>
    </lineage>
</organism>
<reference evidence="3" key="1">
    <citation type="journal article" date="2019" name="Plant Biotechnol. J.">
        <title>Genome sequencing of the Australian wild diploid species Gossypium australe highlights disease resistance and delayed gland morphogenesis.</title>
        <authorList>
            <person name="Cai Y."/>
            <person name="Cai X."/>
            <person name="Wang Q."/>
            <person name="Wang P."/>
            <person name="Zhang Y."/>
            <person name="Cai C."/>
            <person name="Xu Y."/>
            <person name="Wang K."/>
            <person name="Zhou Z."/>
            <person name="Wang C."/>
            <person name="Geng S."/>
            <person name="Li B."/>
            <person name="Dong Q."/>
            <person name="Hou Y."/>
            <person name="Wang H."/>
            <person name="Ai P."/>
            <person name="Liu Z."/>
            <person name="Yi F."/>
            <person name="Sun M."/>
            <person name="An G."/>
            <person name="Cheng J."/>
            <person name="Zhang Y."/>
            <person name="Shi Q."/>
            <person name="Xie Y."/>
            <person name="Shi X."/>
            <person name="Chang Y."/>
            <person name="Huang F."/>
            <person name="Chen Y."/>
            <person name="Hong S."/>
            <person name="Mi L."/>
            <person name="Sun Q."/>
            <person name="Zhang L."/>
            <person name="Zhou B."/>
            <person name="Peng R."/>
            <person name="Zhang X."/>
            <person name="Liu F."/>
        </authorList>
    </citation>
    <scope>NUCLEOTIDE SEQUENCE [LARGE SCALE GENOMIC DNA]</scope>
    <source>
        <strain evidence="3">cv. PA1801</strain>
    </source>
</reference>
<feature type="transmembrane region" description="Helical" evidence="1">
    <location>
        <begin position="82"/>
        <end position="100"/>
    </location>
</feature>
<dbReference type="AlphaFoldDB" id="A0A5B6UZU5"/>
<proteinExistence type="predicted"/>
<keyword evidence="1" id="KW-0472">Membrane</keyword>
<name>A0A5B6UZU5_9ROSI</name>
<evidence type="ECO:0000313" key="2">
    <source>
        <dbReference type="EMBL" id="KAA3461635.1"/>
    </source>
</evidence>
<protein>
    <submittedName>
        <fullName evidence="2">Uncharacterized protein</fullName>
    </submittedName>
</protein>
<keyword evidence="1" id="KW-0812">Transmembrane</keyword>
<gene>
    <name evidence="2" type="ORF">EPI10_028190</name>
</gene>
<evidence type="ECO:0000256" key="1">
    <source>
        <dbReference type="SAM" id="Phobius"/>
    </source>
</evidence>
<dbReference type="EMBL" id="SMMG02000009">
    <property type="protein sequence ID" value="KAA3461635.1"/>
    <property type="molecule type" value="Genomic_DNA"/>
</dbReference>
<keyword evidence="3" id="KW-1185">Reference proteome</keyword>